<proteinExistence type="predicted"/>
<dbReference type="Proteomes" id="UP000254332">
    <property type="component" value="Unassembled WGS sequence"/>
</dbReference>
<organism evidence="2 3">
    <name type="scientific">Salmonella enterica</name>
    <name type="common">Salmonella choleraesuis</name>
    <dbReference type="NCBI Taxonomy" id="28901"/>
    <lineage>
        <taxon>Bacteria</taxon>
        <taxon>Pseudomonadati</taxon>
        <taxon>Pseudomonadota</taxon>
        <taxon>Gammaproteobacteria</taxon>
        <taxon>Enterobacterales</taxon>
        <taxon>Enterobacteriaceae</taxon>
        <taxon>Salmonella</taxon>
    </lineage>
</organism>
<name>A0A379SC69_SALER</name>
<evidence type="ECO:0008006" key="4">
    <source>
        <dbReference type="Google" id="ProtNLM"/>
    </source>
</evidence>
<accession>A0A379SC69</accession>
<evidence type="ECO:0000313" key="3">
    <source>
        <dbReference type="Proteomes" id="UP000254332"/>
    </source>
</evidence>
<dbReference type="AlphaFoldDB" id="A0A379SC69"/>
<evidence type="ECO:0000313" key="2">
    <source>
        <dbReference type="EMBL" id="SUG27209.1"/>
    </source>
</evidence>
<dbReference type="EMBL" id="UGWQ01000002">
    <property type="protein sequence ID" value="SUG27209.1"/>
    <property type="molecule type" value="Genomic_DNA"/>
</dbReference>
<feature type="transmembrane region" description="Helical" evidence="1">
    <location>
        <begin position="63"/>
        <end position="89"/>
    </location>
</feature>
<keyword evidence="1" id="KW-1133">Transmembrane helix</keyword>
<feature type="transmembrane region" description="Helical" evidence="1">
    <location>
        <begin position="101"/>
        <end position="120"/>
    </location>
</feature>
<keyword evidence="1" id="KW-0812">Transmembrane</keyword>
<feature type="transmembrane region" description="Helical" evidence="1">
    <location>
        <begin position="20"/>
        <end position="43"/>
    </location>
</feature>
<keyword evidence="1" id="KW-0472">Membrane</keyword>
<evidence type="ECO:0000256" key="1">
    <source>
        <dbReference type="SAM" id="Phobius"/>
    </source>
</evidence>
<dbReference type="InterPro" id="IPR010665">
    <property type="entry name" value="DUF1240"/>
</dbReference>
<sequence length="174" mass="19992">MLKRQELAPKKLSLKERARLILLFSLAIIVLTGSLIFFANISGNAIIDIFQKADTVYYNWRDAFAVLFIPVMGYYDVLFFLLLFIPFTFRIATLWNSLSNIVCMYIYAAFILSFLLALYIQLFPLSDYQSCGLKGPFSGAYYVKDRKMCKQFEYHPENEGADISPIPVTSSDKK</sequence>
<dbReference type="Pfam" id="PF06836">
    <property type="entry name" value="DUF1240"/>
    <property type="match status" value="1"/>
</dbReference>
<gene>
    <name evidence="2" type="ORF">NCTC10718_04513</name>
</gene>
<protein>
    <recommendedName>
        <fullName evidence="4">DUF1240 domain-containing protein</fullName>
    </recommendedName>
</protein>
<dbReference type="RefSeq" id="WP_082328406.1">
    <property type="nucleotide sequence ID" value="NZ_MXPD01000040.1"/>
</dbReference>
<reference evidence="2 3" key="1">
    <citation type="submission" date="2018-06" db="EMBL/GenBank/DDBJ databases">
        <authorList>
            <consortium name="Pathogen Informatics"/>
            <person name="Doyle S."/>
        </authorList>
    </citation>
    <scope>NUCLEOTIDE SEQUENCE [LARGE SCALE GENOMIC DNA]</scope>
    <source>
        <strain evidence="2 3">NCTC10718</strain>
    </source>
</reference>